<comment type="similarity">
    <text evidence="7">Belongs to the 4-toluene sulfonate uptake permease (TSUP) (TC 2.A.102) family.</text>
</comment>
<evidence type="ECO:0000256" key="4">
    <source>
        <dbReference type="ARBA" id="ARBA00022692"/>
    </source>
</evidence>
<dbReference type="Proteomes" id="UP001208689">
    <property type="component" value="Chromosome"/>
</dbReference>
<dbReference type="PANTHER" id="PTHR30269:SF37">
    <property type="entry name" value="MEMBRANE TRANSPORTER PROTEIN"/>
    <property type="match status" value="1"/>
</dbReference>
<dbReference type="Pfam" id="PF01925">
    <property type="entry name" value="TauE"/>
    <property type="match status" value="1"/>
</dbReference>
<evidence type="ECO:0000256" key="5">
    <source>
        <dbReference type="ARBA" id="ARBA00022989"/>
    </source>
</evidence>
<dbReference type="EMBL" id="CP104013">
    <property type="protein sequence ID" value="UYP48459.1"/>
    <property type="molecule type" value="Genomic_DNA"/>
</dbReference>
<gene>
    <name evidence="8" type="ORF">NEF87_004744</name>
</gene>
<evidence type="ECO:0000256" key="1">
    <source>
        <dbReference type="ARBA" id="ARBA00004651"/>
    </source>
</evidence>
<accession>A0ABY6HY54</accession>
<evidence type="ECO:0000313" key="9">
    <source>
        <dbReference type="Proteomes" id="UP001208689"/>
    </source>
</evidence>
<reference evidence="8" key="1">
    <citation type="submission" date="2022-09" db="EMBL/GenBank/DDBJ databases">
        <title>Actin cytoskeleton and complex cell architecture in an #Asgard archaeon.</title>
        <authorList>
            <person name="Ponce Toledo R.I."/>
            <person name="Schleper C."/>
            <person name="Rodrigues Oliveira T."/>
            <person name="Wollweber F."/>
            <person name="Xu J."/>
            <person name="Rittmann S."/>
            <person name="Klingl A."/>
            <person name="Pilhofer M."/>
        </authorList>
    </citation>
    <scope>NUCLEOTIDE SEQUENCE</scope>
    <source>
        <strain evidence="8">B-35</strain>
    </source>
</reference>
<keyword evidence="5 7" id="KW-1133">Transmembrane helix</keyword>
<evidence type="ECO:0000256" key="6">
    <source>
        <dbReference type="ARBA" id="ARBA00023136"/>
    </source>
</evidence>
<keyword evidence="2" id="KW-0813">Transport</keyword>
<keyword evidence="4 7" id="KW-0812">Transmembrane</keyword>
<feature type="transmembrane region" description="Helical" evidence="7">
    <location>
        <begin position="53"/>
        <end position="74"/>
    </location>
</feature>
<feature type="transmembrane region" description="Helical" evidence="7">
    <location>
        <begin position="80"/>
        <end position="101"/>
    </location>
</feature>
<feature type="transmembrane region" description="Helical" evidence="7">
    <location>
        <begin position="12"/>
        <end position="41"/>
    </location>
</feature>
<proteinExistence type="inferred from homology"/>
<dbReference type="PANTHER" id="PTHR30269">
    <property type="entry name" value="TRANSMEMBRANE PROTEIN YFCA"/>
    <property type="match status" value="1"/>
</dbReference>
<feature type="transmembrane region" description="Helical" evidence="7">
    <location>
        <begin position="218"/>
        <end position="235"/>
    </location>
</feature>
<feature type="transmembrane region" description="Helical" evidence="7">
    <location>
        <begin position="188"/>
        <end position="206"/>
    </location>
</feature>
<dbReference type="InterPro" id="IPR002781">
    <property type="entry name" value="TM_pro_TauE-like"/>
</dbReference>
<keyword evidence="9" id="KW-1185">Reference proteome</keyword>
<keyword evidence="3 7" id="KW-1003">Cell membrane</keyword>
<organism evidence="8 9">
    <name type="scientific">Candidatus Lokiarchaeum ossiferum</name>
    <dbReference type="NCBI Taxonomy" id="2951803"/>
    <lineage>
        <taxon>Archaea</taxon>
        <taxon>Promethearchaeati</taxon>
        <taxon>Promethearchaeota</taxon>
        <taxon>Promethearchaeia</taxon>
        <taxon>Promethearchaeales</taxon>
        <taxon>Promethearchaeaceae</taxon>
        <taxon>Candidatus Lokiarchaeum</taxon>
    </lineage>
</organism>
<evidence type="ECO:0000256" key="3">
    <source>
        <dbReference type="ARBA" id="ARBA00022475"/>
    </source>
</evidence>
<name>A0ABY6HY54_9ARCH</name>
<evidence type="ECO:0000256" key="2">
    <source>
        <dbReference type="ARBA" id="ARBA00022448"/>
    </source>
</evidence>
<keyword evidence="6 7" id="KW-0472">Membrane</keyword>
<evidence type="ECO:0000256" key="7">
    <source>
        <dbReference type="RuleBase" id="RU363041"/>
    </source>
</evidence>
<protein>
    <recommendedName>
        <fullName evidence="7">Probable membrane transporter protein</fullName>
    </recommendedName>
</protein>
<sequence length="242" mass="26515">MYGLIGFGDALILIPIASPIIGIQAAIILVTIWGVVPSVLNLIQYRHFMDKKFLIRAILTGIPGAVIGSLLLLLSINLRWVELLLGCFILTYSILKIRSVLKTKEEIQTEDIFISKEISEPILIIGGFSYGLFGGLIGASGPINVALLEGTGHYKENFIGNFAAIGFPLTILKISLYIATDSFPKDNLLIIFLIGLPIIIFASKLGHKLTPKIPVETFRLIILVALIIIGIRSILKQTIFYT</sequence>
<evidence type="ECO:0000313" key="8">
    <source>
        <dbReference type="EMBL" id="UYP48459.1"/>
    </source>
</evidence>
<comment type="subcellular location">
    <subcellularLocation>
        <location evidence="1 7">Cell membrane</location>
        <topology evidence="1 7">Multi-pass membrane protein</topology>
    </subcellularLocation>
</comment>
<dbReference type="InterPro" id="IPR052017">
    <property type="entry name" value="TSUP"/>
</dbReference>
<feature type="transmembrane region" description="Helical" evidence="7">
    <location>
        <begin position="158"/>
        <end position="176"/>
    </location>
</feature>
<feature type="transmembrane region" description="Helical" evidence="7">
    <location>
        <begin position="122"/>
        <end position="146"/>
    </location>
</feature>